<dbReference type="GO" id="GO:0016226">
    <property type="term" value="P:iron-sulfur cluster assembly"/>
    <property type="evidence" value="ECO:0007669"/>
    <property type="project" value="UniProtKB-UniRule"/>
</dbReference>
<dbReference type="Proteomes" id="UP000276991">
    <property type="component" value="Unassembled WGS sequence"/>
</dbReference>
<keyword evidence="4 13" id="KW-0493">Microtubule</keyword>
<dbReference type="Gene3D" id="3.40.50.300">
    <property type="entry name" value="P-loop containing nucleotide triphosphate hydrolases"/>
    <property type="match status" value="2"/>
</dbReference>
<evidence type="ECO:0000313" key="18">
    <source>
        <dbReference type="Proteomes" id="UP000276991"/>
    </source>
</evidence>
<keyword evidence="7 13" id="KW-0067">ATP-binding</keyword>
<feature type="binding site" evidence="14">
    <location>
        <position position="745"/>
    </location>
    <ligand>
        <name>[4Fe-4S] cluster</name>
        <dbReference type="ChEBI" id="CHEBI:49883"/>
        <label>1</label>
    </ligand>
</feature>
<dbReference type="GO" id="GO:0140663">
    <property type="term" value="F:ATP-dependent FeS chaperone activity"/>
    <property type="evidence" value="ECO:0007669"/>
    <property type="project" value="InterPro"/>
</dbReference>
<dbReference type="InterPro" id="IPR027417">
    <property type="entry name" value="P-loop_NTPase"/>
</dbReference>
<comment type="subunit">
    <text evidence="13">Can homooligomerize into hexameric rings, which may be promoted by interaction with microtubules. Interacts with KATNB1, which may serve as a targeting subunit.</text>
</comment>
<dbReference type="GO" id="GO:0005524">
    <property type="term" value="F:ATP binding"/>
    <property type="evidence" value="ECO:0007669"/>
    <property type="project" value="UniProtKB-KW"/>
</dbReference>
<reference evidence="17 18" key="1">
    <citation type="submission" date="2018-08" db="EMBL/GenBank/DDBJ databases">
        <authorList>
            <person name="Laetsch R D."/>
            <person name="Stevens L."/>
            <person name="Kumar S."/>
            <person name="Blaxter L. M."/>
        </authorList>
    </citation>
    <scope>NUCLEOTIDE SEQUENCE [LARGE SCALE GENOMIC DNA]</scope>
</reference>
<comment type="similarity">
    <text evidence="14">Belongs to the Mrp/NBP35 ATP-binding proteins family. NUBP1/NBP35 subfamily.</text>
</comment>
<dbReference type="SUPFAM" id="SSF52540">
    <property type="entry name" value="P-loop containing nucleoside triphosphate hydrolases"/>
    <property type="match status" value="2"/>
</dbReference>
<organism evidence="17 18">
    <name type="scientific">Acanthocheilonema viteae</name>
    <name type="common">Filarial nematode worm</name>
    <name type="synonym">Dipetalonema viteae</name>
    <dbReference type="NCBI Taxonomy" id="6277"/>
    <lineage>
        <taxon>Eukaryota</taxon>
        <taxon>Metazoa</taxon>
        <taxon>Ecdysozoa</taxon>
        <taxon>Nematoda</taxon>
        <taxon>Chromadorea</taxon>
        <taxon>Rhabditida</taxon>
        <taxon>Spirurina</taxon>
        <taxon>Spiruromorpha</taxon>
        <taxon>Filarioidea</taxon>
        <taxon>Onchocercidae</taxon>
        <taxon>Acanthocheilonema</taxon>
    </lineage>
</organism>
<keyword evidence="2 14" id="KW-0004">4Fe-4S</keyword>
<feature type="domain" description="AAA+ ATPase" evidence="16">
    <location>
        <begin position="246"/>
        <end position="382"/>
    </location>
</feature>
<dbReference type="EC" id="5.6.1.1" evidence="13"/>
<keyword evidence="13" id="KW-0132">Cell division</keyword>
<dbReference type="SMART" id="SM00382">
    <property type="entry name" value="AAA"/>
    <property type="match status" value="2"/>
</dbReference>
<comment type="cofactor">
    <cofactor evidence="14">
        <name>[4Fe-4S] cluster</name>
        <dbReference type="ChEBI" id="CHEBI:49883"/>
    </cofactor>
    <text evidence="14">Binds 4 [4Fe-4S] clusters per heterotetramer. Contains two stable clusters in the N-termini of NUBP1 and two labile, bridging clusters between subunits of the NUBP1-NUBP2 heterotetramer.</text>
</comment>
<keyword evidence="18" id="KW-1185">Reference proteome</keyword>
<evidence type="ECO:0000256" key="8">
    <source>
        <dbReference type="ARBA" id="ARBA00023004"/>
    </source>
</evidence>
<dbReference type="InterPro" id="IPR028601">
    <property type="entry name" value="NUBP1/Nbp35"/>
</dbReference>
<comment type="function">
    <text evidence="12">Component of the cytosolic iron-sulfur (Fe/S) protein assembly (CIA) machinery. Required for maturation of extramitochondrial Fe-S proteins. The NUBP1-NUBP2 heterotetramer forms a Fe-S scaffold complex, mediating the de novo assembly of an Fe-S cluster and its transfer to target apoproteins. Regulates cilium formation and structure.</text>
</comment>
<evidence type="ECO:0000256" key="10">
    <source>
        <dbReference type="ARBA" id="ARBA00023212"/>
    </source>
</evidence>
<dbReference type="InterPro" id="IPR041569">
    <property type="entry name" value="AAA_lid_3"/>
</dbReference>
<feature type="region of interest" description="Disordered" evidence="15">
    <location>
        <begin position="105"/>
        <end position="186"/>
    </location>
</feature>
<dbReference type="SUPFAM" id="SSF47781">
    <property type="entry name" value="RuvA domain 2-like"/>
    <property type="match status" value="1"/>
</dbReference>
<dbReference type="AlphaFoldDB" id="A0A498SDT0"/>
<dbReference type="GO" id="GO:0051013">
    <property type="term" value="P:microtubule severing"/>
    <property type="evidence" value="ECO:0007669"/>
    <property type="project" value="UniProtKB-UniRule"/>
</dbReference>
<dbReference type="GO" id="GO:0016887">
    <property type="term" value="F:ATP hydrolysis activity"/>
    <property type="evidence" value="ECO:0007669"/>
    <property type="project" value="InterPro"/>
</dbReference>
<feature type="binding site" evidence="14">
    <location>
        <position position="759"/>
    </location>
    <ligand>
        <name>[4Fe-4S] cluster</name>
        <dbReference type="ChEBI" id="CHEBI:49883"/>
        <label>1</label>
    </ligand>
</feature>
<dbReference type="Gene3D" id="3.40.50.10130">
    <property type="match status" value="1"/>
</dbReference>
<dbReference type="NCBIfam" id="TIGR00597">
    <property type="entry name" value="rad10"/>
    <property type="match status" value="1"/>
</dbReference>
<comment type="subcellular location">
    <subcellularLocation>
        <location evidence="1">Cytoplasm</location>
        <location evidence="1">Cytoskeleton</location>
    </subcellularLocation>
    <subcellularLocation>
        <location evidence="13">Cytoplasm</location>
    </subcellularLocation>
    <subcellularLocation>
        <location evidence="13">Cytoplasm</location>
        <location evidence="13">Cytoskeleton</location>
        <location evidence="13">Microtubule organizing center</location>
        <location evidence="13">Centrosome</location>
    </subcellularLocation>
    <subcellularLocation>
        <location evidence="13">Cytoplasm</location>
        <location evidence="13">Cytoskeleton</location>
        <location evidence="13">Spindle pole</location>
    </subcellularLocation>
    <subcellularLocation>
        <location evidence="13">Cytoplasm</location>
        <location evidence="13">Cytoskeleton</location>
        <location evidence="13">Spindle</location>
    </subcellularLocation>
    <text evidence="13">Predominantly cytoplasmic. Also localized to the interphase centrosome and the mitotic spindle poles. Enhanced recruitment to the mitotic spindle poles requires microtubules and interaction with KATNB1.</text>
</comment>
<dbReference type="GO" id="GO:0046872">
    <property type="term" value="F:metal ion binding"/>
    <property type="evidence" value="ECO:0007669"/>
    <property type="project" value="UniProtKB-KW"/>
</dbReference>
<dbReference type="GO" id="GO:0000922">
    <property type="term" value="C:spindle pole"/>
    <property type="evidence" value="ECO:0007669"/>
    <property type="project" value="UniProtKB-SubCell"/>
</dbReference>
<evidence type="ECO:0000256" key="3">
    <source>
        <dbReference type="ARBA" id="ARBA00022490"/>
    </source>
</evidence>
<dbReference type="PROSITE" id="PS01215">
    <property type="entry name" value="MRP"/>
    <property type="match status" value="1"/>
</dbReference>
<keyword evidence="9 14" id="KW-0411">Iron-sulfur</keyword>
<dbReference type="InterPro" id="IPR050304">
    <property type="entry name" value="MT-severing_AAA_ATPase"/>
</dbReference>
<feature type="binding site" evidence="14">
    <location>
        <position position="762"/>
    </location>
    <ligand>
        <name>[4Fe-4S] cluster</name>
        <dbReference type="ChEBI" id="CHEBI:49883"/>
        <label>1</label>
    </ligand>
</feature>
<sequence>MEWEISESYRAAKEAAVRRKYDQSALFLRTALSLIERRLNGISTDDPNRGQLVKIKSVLKLNVERMNGIADVVSQMRQMAGVTTSTSPVDAPPSDPDVWPLPPLTKKTSAIPSPKNTNKKQISFRVDNKTKKGSVGKSPCISAGGGRSITKRANSLGRASMNELSEVSPKEEGDNNSNDKGENEKVFDDKGFDKELVEIIERDIMQKRPNVHWDDIAGLDEAKKLLKEAVILPSVMPNFFKGIRRPWRGICMVGPPGTGKTMLAKAVATESQTTFFCVSSATLTSKYRGDSEKLVQLLFKMARFYAPSTIFIDEIDSLCSRRGADSEHEASRRVKSELLTQMDGCSPDVSRVLVLAATNFPWDLDEALRRRLEKRIYIPLPDKTNRFQLLKLALAEVSIDDEVNLEIVADSLDGYSGADITNVCREAAMMNMRVRIANLTAEEIKSLTQEEVDLPITSSDFSQAIQNTSPSVSYSDVQKYEKWIHDYGAAIIGFFIRNADVLRMEVSSSNQSGRILLNSKLVINRKRQEGNPVLKYIRNVPFEWADIKVPVSIVLADFEAGKEMGILYLSLKWHKLHPNYIETRINSDGGRYAIKILLVLVNAEQRHILRELNLFCYRTGWTLMLCYSAEEAAEYLENLHISRNKNEQSAVNAVQERKRKRLCLPDDDSELQQAAKFLTVIRSLTISDAQRLIATFGSIRKIANADIDRLLLCPGLVVAFSEALPKLFGHSKAMNDVPENANEDCPGATSVDAGKAASCAGCPNQTLCASGEARKPDTNFLAITDRLKNVKHKILILSGKGGVGKSAVAANLARALAENDKMQVGLLDVDICGPSQARMLGVEQESVHESGDGWCPIVVKDNLIVMSIAFLLQNKSEAIIWRGARKNALIKQFLKDVDWGSLDYLLIDTPPGTSDEHISTVQFLLQAGSIDGAIVVTTPQEISLLDVRKEINFCRRTKINVLGVVENMSSFICPCCSKISQLFPRTTGGAETMCNELSVPLLASLPFDSHMAECADAGEDYFEKYHNSVLAKEFEKLAQLISKRRFS</sequence>
<dbReference type="PANTHER" id="PTHR23074:SF19">
    <property type="entry name" value="KATANIN P60 ATPASE-CONTAINING SUBUNIT A1"/>
    <property type="match status" value="1"/>
</dbReference>
<keyword evidence="8 14" id="KW-0408">Iron</keyword>
<feature type="binding site" evidence="14">
    <location>
        <position position="768"/>
    </location>
    <ligand>
        <name>[4Fe-4S] cluster</name>
        <dbReference type="ChEBI" id="CHEBI:49883"/>
        <label>1</label>
    </ligand>
</feature>
<evidence type="ECO:0000256" key="6">
    <source>
        <dbReference type="ARBA" id="ARBA00022741"/>
    </source>
</evidence>
<evidence type="ECO:0000256" key="15">
    <source>
        <dbReference type="SAM" id="MobiDB-lite"/>
    </source>
</evidence>
<dbReference type="InterPro" id="IPR028596">
    <property type="entry name" value="KATNA1"/>
</dbReference>
<keyword evidence="13" id="KW-0131">Cell cycle</keyword>
<evidence type="ECO:0000256" key="11">
    <source>
        <dbReference type="ARBA" id="ARBA00023235"/>
    </source>
</evidence>
<keyword evidence="6 13" id="KW-0547">Nucleotide-binding</keyword>
<evidence type="ECO:0000256" key="12">
    <source>
        <dbReference type="ARBA" id="ARBA00058815"/>
    </source>
</evidence>
<dbReference type="GO" id="GO:0006281">
    <property type="term" value="P:DNA repair"/>
    <property type="evidence" value="ECO:0007669"/>
    <property type="project" value="UniProtKB-ARBA"/>
</dbReference>
<comment type="function">
    <text evidence="13">Catalytic subunit of a complex which severs microtubules in an ATP-dependent manner. Microtubule severing may promote rapid reorganization of cellular microtubule arrays and the release of microtubules from the centrosome following nucleation.</text>
</comment>
<keyword evidence="10 13" id="KW-0206">Cytoskeleton</keyword>
<protein>
    <recommendedName>
        <fullName evidence="13 14">Multifunctional fusion protein</fullName>
    </recommendedName>
    <domain>
        <recommendedName>
            <fullName evidence="13">Katanin p60 ATPase-containing subunit A1</fullName>
            <shortName evidence="13">Katanin p60 subunit A1</shortName>
            <ecNumber evidence="13">5.6.1.1</ecNumber>
        </recommendedName>
        <alternativeName>
            <fullName evidence="13">p60 katanin</fullName>
        </alternativeName>
    </domain>
    <domain>
        <recommendedName>
            <fullName evidence="14">Cytosolic Fe-S cluster assembly factor NUBP1 homolog</fullName>
        </recommendedName>
    </domain>
</protein>
<dbReference type="HAMAP" id="MF_03023">
    <property type="entry name" value="Katanin_p60_A1"/>
    <property type="match status" value="1"/>
</dbReference>
<keyword evidence="11 13" id="KW-0413">Isomerase</keyword>
<dbReference type="InterPro" id="IPR033756">
    <property type="entry name" value="YlxH/NBP35"/>
</dbReference>
<proteinExistence type="inferred from homology"/>
<feature type="domain" description="AAA+ ATPase" evidence="16">
    <location>
        <begin position="791"/>
        <end position="957"/>
    </location>
</feature>
<comment type="activity regulation">
    <text evidence="13">ATPase activity is stimulated by microtubules, which promote homooligomerization. ATP-dependent microtubule severing is stimulated by interaction with KATNB1.</text>
</comment>
<dbReference type="EMBL" id="UPTC01000854">
    <property type="protein sequence ID" value="VBB30358.1"/>
    <property type="molecule type" value="Genomic_DNA"/>
</dbReference>
<feature type="compositionally biased region" description="Polar residues" evidence="15">
    <location>
        <begin position="106"/>
        <end position="121"/>
    </location>
</feature>
<dbReference type="InterPro" id="IPR003960">
    <property type="entry name" value="ATPase_AAA_CS"/>
</dbReference>
<dbReference type="GO" id="GO:0008017">
    <property type="term" value="F:microtubule binding"/>
    <property type="evidence" value="ECO:0007669"/>
    <property type="project" value="UniProtKB-UniRule"/>
</dbReference>
<dbReference type="PANTHER" id="PTHR23074">
    <property type="entry name" value="AAA DOMAIN-CONTAINING"/>
    <property type="match status" value="1"/>
</dbReference>
<dbReference type="GO" id="GO:0005874">
    <property type="term" value="C:microtubule"/>
    <property type="evidence" value="ECO:0007669"/>
    <property type="project" value="UniProtKB-KW"/>
</dbReference>
<evidence type="ECO:0000256" key="1">
    <source>
        <dbReference type="ARBA" id="ARBA00004245"/>
    </source>
</evidence>
<evidence type="ECO:0000259" key="16">
    <source>
        <dbReference type="SMART" id="SM00382"/>
    </source>
</evidence>
<feature type="binding site" evidence="14">
    <location>
        <begin position="799"/>
        <end position="806"/>
    </location>
    <ligand>
        <name>ATP</name>
        <dbReference type="ChEBI" id="CHEBI:30616"/>
    </ligand>
</feature>
<dbReference type="FunFam" id="3.40.50.300:FF:002354">
    <property type="entry name" value="Cytosolic Fe-S cluster assembly factor NUBP1 homolog"/>
    <property type="match status" value="1"/>
</dbReference>
<dbReference type="Pfam" id="PF17862">
    <property type="entry name" value="AAA_lid_3"/>
    <property type="match status" value="1"/>
</dbReference>
<feature type="binding site" evidence="14">
    <location>
        <position position="973"/>
    </location>
    <ligand>
        <name>[4Fe-4S] cluster</name>
        <dbReference type="ChEBI" id="CHEBI:49883"/>
        <label>2</label>
        <note>ligand shared with heterodimeric partner</note>
    </ligand>
</feature>
<dbReference type="GO" id="GO:0051539">
    <property type="term" value="F:4 iron, 4 sulfur cluster binding"/>
    <property type="evidence" value="ECO:0007669"/>
    <property type="project" value="UniProtKB-UniRule"/>
</dbReference>
<comment type="similarity">
    <text evidence="13">Belongs to the AAA ATPase family. Katanin p60 subunit A1 subfamily.</text>
</comment>
<dbReference type="Pfam" id="PF00004">
    <property type="entry name" value="AAA"/>
    <property type="match status" value="1"/>
</dbReference>
<dbReference type="HAMAP" id="MF_03038">
    <property type="entry name" value="NUBP1"/>
    <property type="match status" value="1"/>
</dbReference>
<feature type="binding site" evidence="13">
    <location>
        <begin position="254"/>
        <end position="261"/>
    </location>
    <ligand>
        <name>ATP</name>
        <dbReference type="ChEBI" id="CHEBI:30616"/>
    </ligand>
</feature>
<comment type="subunit">
    <text evidence="14">Heterotetramer of 2 NUBP1 and 2 NUBP2 chains.</text>
</comment>
<dbReference type="InterPro" id="IPR003959">
    <property type="entry name" value="ATPase_AAA_core"/>
</dbReference>
<feature type="binding site" evidence="14">
    <location>
        <position position="976"/>
    </location>
    <ligand>
        <name>[4Fe-4S] cluster</name>
        <dbReference type="ChEBI" id="CHEBI:49883"/>
        <label>2</label>
        <note>ligand shared with heterodimeric partner</note>
    </ligand>
</feature>
<dbReference type="HAMAP" id="MF_02040">
    <property type="entry name" value="Mrp_NBP35"/>
    <property type="match status" value="1"/>
</dbReference>
<dbReference type="InterPro" id="IPR010994">
    <property type="entry name" value="RuvA_2-like"/>
</dbReference>
<dbReference type="InterPro" id="IPR003593">
    <property type="entry name" value="AAA+_ATPase"/>
</dbReference>
<dbReference type="Gene3D" id="1.10.150.20">
    <property type="entry name" value="5' to 3' exonuclease, C-terminal subdomain"/>
    <property type="match status" value="1"/>
</dbReference>
<dbReference type="Pfam" id="PF03834">
    <property type="entry name" value="Rad10"/>
    <property type="match status" value="1"/>
</dbReference>
<dbReference type="GO" id="GO:0008568">
    <property type="term" value="F:microtubule severing ATPase activity"/>
    <property type="evidence" value="ECO:0007669"/>
    <property type="project" value="UniProtKB-EC"/>
</dbReference>
<evidence type="ECO:0000256" key="2">
    <source>
        <dbReference type="ARBA" id="ARBA00022485"/>
    </source>
</evidence>
<dbReference type="GO" id="GO:0005813">
    <property type="term" value="C:centrosome"/>
    <property type="evidence" value="ECO:0007669"/>
    <property type="project" value="UniProtKB-SubCell"/>
</dbReference>
<evidence type="ECO:0000256" key="13">
    <source>
        <dbReference type="HAMAP-Rule" id="MF_03023"/>
    </source>
</evidence>
<evidence type="ECO:0000313" key="17">
    <source>
        <dbReference type="EMBL" id="VBB30358.1"/>
    </source>
</evidence>
<evidence type="ECO:0000256" key="9">
    <source>
        <dbReference type="ARBA" id="ARBA00023014"/>
    </source>
</evidence>
<dbReference type="Gene3D" id="1.10.8.60">
    <property type="match status" value="1"/>
</dbReference>
<dbReference type="SUPFAM" id="SSF52980">
    <property type="entry name" value="Restriction endonuclease-like"/>
    <property type="match status" value="1"/>
</dbReference>
<dbReference type="FunFam" id="1.10.8.60:FF:000025">
    <property type="entry name" value="Katanin p60 ATPase-containing subunit A1"/>
    <property type="match status" value="1"/>
</dbReference>
<dbReference type="STRING" id="6277.A0A498SDT0"/>
<keyword evidence="5 14" id="KW-0479">Metal-binding</keyword>
<accession>A0A498SDT0</accession>
<dbReference type="InterPro" id="IPR015415">
    <property type="entry name" value="Spast_Vps4_C"/>
</dbReference>
<dbReference type="Pfam" id="PF10609">
    <property type="entry name" value="ParA"/>
    <property type="match status" value="1"/>
</dbReference>
<evidence type="ECO:0000256" key="4">
    <source>
        <dbReference type="ARBA" id="ARBA00022701"/>
    </source>
</evidence>
<dbReference type="PROSITE" id="PS00674">
    <property type="entry name" value="AAA"/>
    <property type="match status" value="1"/>
</dbReference>
<evidence type="ECO:0000256" key="5">
    <source>
        <dbReference type="ARBA" id="ARBA00022723"/>
    </source>
</evidence>
<dbReference type="Pfam" id="PF09336">
    <property type="entry name" value="Vps4_C"/>
    <property type="match status" value="1"/>
</dbReference>
<dbReference type="OrthoDB" id="5334845at2759"/>
<keyword evidence="3 13" id="KW-0963">Cytoplasm</keyword>
<dbReference type="CDD" id="cd22325">
    <property type="entry name" value="ERCC1_C-like"/>
    <property type="match status" value="1"/>
</dbReference>
<name>A0A498SDT0_ACAVI</name>
<dbReference type="GO" id="GO:0051301">
    <property type="term" value="P:cell division"/>
    <property type="evidence" value="ECO:0007669"/>
    <property type="project" value="UniProtKB-KW"/>
</dbReference>
<comment type="catalytic activity">
    <reaction evidence="13">
        <text>n ATP + n H2O + a microtubule = n ADP + n phosphate + (n+1) alpha/beta tubulin heterodimers.</text>
        <dbReference type="EC" id="5.6.1.1"/>
    </reaction>
</comment>
<dbReference type="InterPro" id="IPR047260">
    <property type="entry name" value="ERCC1-like_central_dom"/>
</dbReference>
<dbReference type="FunFam" id="3.40.50.300:FF:000159">
    <property type="entry name" value="Katanin p60 ATPase-containing subunit A1"/>
    <property type="match status" value="1"/>
</dbReference>
<keyword evidence="13" id="KW-0498">Mitosis</keyword>
<dbReference type="InterPro" id="IPR011335">
    <property type="entry name" value="Restrct_endonuc-II-like"/>
</dbReference>
<dbReference type="GO" id="GO:0005737">
    <property type="term" value="C:cytoplasm"/>
    <property type="evidence" value="ECO:0007669"/>
    <property type="project" value="UniProtKB-SubCell"/>
</dbReference>
<dbReference type="CDD" id="cd02037">
    <property type="entry name" value="Mrp_NBP35"/>
    <property type="match status" value="1"/>
</dbReference>
<gene>
    <name evidence="13" type="primary">KATNA1</name>
    <name evidence="17" type="ORF">NAV_LOCUS5149</name>
</gene>
<evidence type="ECO:0000256" key="14">
    <source>
        <dbReference type="HAMAP-Rule" id="MF_03038"/>
    </source>
</evidence>
<feature type="compositionally biased region" description="Basic and acidic residues" evidence="15">
    <location>
        <begin position="168"/>
        <end position="186"/>
    </location>
</feature>
<dbReference type="InterPro" id="IPR019591">
    <property type="entry name" value="Mrp/NBP35_ATP-bd"/>
</dbReference>
<evidence type="ECO:0000256" key="7">
    <source>
        <dbReference type="ARBA" id="ARBA00022840"/>
    </source>
</evidence>
<dbReference type="InterPro" id="IPR000808">
    <property type="entry name" value="Mrp-like_CS"/>
</dbReference>